<dbReference type="EMBL" id="BSXU01003780">
    <property type="protein sequence ID" value="GMG40393.1"/>
    <property type="molecule type" value="Genomic_DNA"/>
</dbReference>
<feature type="region of interest" description="Disordered" evidence="1">
    <location>
        <begin position="229"/>
        <end position="300"/>
    </location>
</feature>
<feature type="compositionally biased region" description="Gly residues" evidence="1">
    <location>
        <begin position="46"/>
        <end position="58"/>
    </location>
</feature>
<feature type="compositionally biased region" description="Low complexity" evidence="1">
    <location>
        <begin position="87"/>
        <end position="121"/>
    </location>
</feature>
<feature type="compositionally biased region" description="Low complexity" evidence="1">
    <location>
        <begin position="59"/>
        <end position="69"/>
    </location>
</feature>
<comment type="caution">
    <text evidence="2">The sequence shown here is derived from an EMBL/GenBank/DDBJ whole genome shotgun (WGS) entry which is preliminary data.</text>
</comment>
<sequence>MTTLKPAPVPNVKPAELKWSAAVTAAAHNHNNHGHSLSHSRHGSISGSGSGSGPGSGGSSQKSSPVVSNANARNAASVLEALKKQKSVSGYGSPVVSPVQSKPSQLAGVGSNGSGAVVTASQTQTAKTIPSAAIGGGRSGSGTSSKDDSSVISPSSETDETETISKTTTTTSTTTTTNNGNENLETVELQLNEFQQKVEIEAERDPDFRFLPPGIQVTILSFAITRASASSTNSSNGSSCSTASGTSNSSPNLKNGLKNNNRNKNNNNNNNNKIENNNNNNEDSGNGNGSKIPSSTSTMSLSNPYKMISIPRSYSSLPSTFQPPSPLEFQRCFTIWNSIRRTPQLSILKNLVRGLDTQCLFFGYYFELSDCERRLCFDVLCERGWKCELNSTGGGGADCGMMTTTTATTCWFQRVDGLLIGGNVNGINGINGNRNVEGFEVGDFNVFDAVKWTLTEKKNFKLELNRVISPVVGHVDGDNVDGSATTVAVGSS</sequence>
<accession>A0A9W7DHM3</accession>
<proteinExistence type="predicted"/>
<feature type="compositionally biased region" description="Low complexity" evidence="1">
    <location>
        <begin position="229"/>
        <end position="291"/>
    </location>
</feature>
<evidence type="ECO:0000313" key="3">
    <source>
        <dbReference type="Proteomes" id="UP001165063"/>
    </source>
</evidence>
<dbReference type="AlphaFoldDB" id="A0A9W7DHM3"/>
<feature type="compositionally biased region" description="Basic residues" evidence="1">
    <location>
        <begin position="30"/>
        <end position="42"/>
    </location>
</feature>
<organism evidence="2 3">
    <name type="scientific">Ambrosiozyma monospora</name>
    <name type="common">Yeast</name>
    <name type="synonym">Endomycopsis monosporus</name>
    <dbReference type="NCBI Taxonomy" id="43982"/>
    <lineage>
        <taxon>Eukaryota</taxon>
        <taxon>Fungi</taxon>
        <taxon>Dikarya</taxon>
        <taxon>Ascomycota</taxon>
        <taxon>Saccharomycotina</taxon>
        <taxon>Pichiomycetes</taxon>
        <taxon>Pichiales</taxon>
        <taxon>Pichiaceae</taxon>
        <taxon>Ambrosiozyma</taxon>
    </lineage>
</organism>
<feature type="compositionally biased region" description="Low complexity" evidence="1">
    <location>
        <begin position="164"/>
        <end position="182"/>
    </location>
</feature>
<name>A0A9W7DHM3_AMBMO</name>
<dbReference type="Proteomes" id="UP001165063">
    <property type="component" value="Unassembled WGS sequence"/>
</dbReference>
<evidence type="ECO:0000256" key="1">
    <source>
        <dbReference type="SAM" id="MobiDB-lite"/>
    </source>
</evidence>
<reference evidence="2" key="1">
    <citation type="submission" date="2023-04" db="EMBL/GenBank/DDBJ databases">
        <title>Ambrosiozyma monospora NBRC 1965.</title>
        <authorList>
            <person name="Ichikawa N."/>
            <person name="Sato H."/>
            <person name="Tonouchi N."/>
        </authorList>
    </citation>
    <scope>NUCLEOTIDE SEQUENCE</scope>
    <source>
        <strain evidence="2">NBRC 1965</strain>
    </source>
</reference>
<feature type="region of interest" description="Disordered" evidence="1">
    <location>
        <begin position="86"/>
        <end position="182"/>
    </location>
</feature>
<keyword evidence="3" id="KW-1185">Reference proteome</keyword>
<dbReference type="InterPro" id="IPR038635">
    <property type="entry name" value="CCR4-NOT_su2/3/5_C_sf"/>
</dbReference>
<evidence type="ECO:0000313" key="2">
    <source>
        <dbReference type="EMBL" id="GMG40393.1"/>
    </source>
</evidence>
<protein>
    <submittedName>
        <fullName evidence="2">Unnamed protein product</fullName>
    </submittedName>
</protein>
<dbReference type="Gene3D" id="2.30.30.1020">
    <property type="entry name" value="CCR4-NOT complex subunit 2/3/5, C-terminal domain"/>
    <property type="match status" value="1"/>
</dbReference>
<gene>
    <name evidence="2" type="ORF">Amon01_000615900</name>
</gene>
<feature type="region of interest" description="Disordered" evidence="1">
    <location>
        <begin position="24"/>
        <end position="69"/>
    </location>
</feature>